<proteinExistence type="predicted"/>
<feature type="transmembrane region" description="Helical" evidence="1">
    <location>
        <begin position="217"/>
        <end position="235"/>
    </location>
</feature>
<keyword evidence="4" id="KW-1185">Reference proteome</keyword>
<evidence type="ECO:0000259" key="2">
    <source>
        <dbReference type="PROSITE" id="PS50850"/>
    </source>
</evidence>
<evidence type="ECO:0000313" key="3">
    <source>
        <dbReference type="EMBL" id="SMD30998.1"/>
    </source>
</evidence>
<feature type="transmembrane region" description="Helical" evidence="1">
    <location>
        <begin position="19"/>
        <end position="38"/>
    </location>
</feature>
<feature type="transmembrane region" description="Helical" evidence="1">
    <location>
        <begin position="112"/>
        <end position="134"/>
    </location>
</feature>
<name>A0A8G2FWZ1_PICTO</name>
<gene>
    <name evidence="3" type="ORF">SAMN02745355_0916</name>
</gene>
<feature type="transmembrane region" description="Helical" evidence="1">
    <location>
        <begin position="184"/>
        <end position="205"/>
    </location>
</feature>
<dbReference type="InterPro" id="IPR011701">
    <property type="entry name" value="MFS"/>
</dbReference>
<reference evidence="3 4" key="1">
    <citation type="submission" date="2017-04" db="EMBL/GenBank/DDBJ databases">
        <authorList>
            <person name="Varghese N."/>
            <person name="Submissions S."/>
        </authorList>
    </citation>
    <scope>NUCLEOTIDE SEQUENCE [LARGE SCALE GENOMIC DNA]</scope>
    <source>
        <strain evidence="3 4">DSM 9789</strain>
    </source>
</reference>
<dbReference type="AlphaFoldDB" id="A0A8G2FWZ1"/>
<dbReference type="InterPro" id="IPR020846">
    <property type="entry name" value="MFS_dom"/>
</dbReference>
<feature type="transmembrane region" description="Helical" evidence="1">
    <location>
        <begin position="44"/>
        <end position="67"/>
    </location>
</feature>
<evidence type="ECO:0000256" key="1">
    <source>
        <dbReference type="SAM" id="Phobius"/>
    </source>
</evidence>
<organism evidence="3 4">
    <name type="scientific">Picrophilus torridus (strain ATCC 700027 / DSM 9790 / JCM 10055 / NBRC 100828 / KAW 2/3)</name>
    <dbReference type="NCBI Taxonomy" id="1122961"/>
    <lineage>
        <taxon>Archaea</taxon>
        <taxon>Methanobacteriati</taxon>
        <taxon>Thermoplasmatota</taxon>
        <taxon>Thermoplasmata</taxon>
        <taxon>Thermoplasmatales</taxon>
        <taxon>Picrophilaceae</taxon>
        <taxon>Picrophilus</taxon>
    </lineage>
</organism>
<keyword evidence="1" id="KW-0812">Transmembrane</keyword>
<feature type="transmembrane region" description="Helical" evidence="1">
    <location>
        <begin position="313"/>
        <end position="334"/>
    </location>
</feature>
<feature type="domain" description="Major facilitator superfamily (MFS) profile" evidence="2">
    <location>
        <begin position="180"/>
        <end position="383"/>
    </location>
</feature>
<evidence type="ECO:0000313" key="4">
    <source>
        <dbReference type="Proteomes" id="UP000192315"/>
    </source>
</evidence>
<accession>A0A8G2FWZ1</accession>
<comment type="caution">
    <text evidence="3">The sequence shown here is derived from an EMBL/GenBank/DDBJ whole genome shotgun (WGS) entry which is preliminary data.</text>
</comment>
<dbReference type="EMBL" id="FWYE01000002">
    <property type="protein sequence ID" value="SMD30998.1"/>
    <property type="molecule type" value="Genomic_DNA"/>
</dbReference>
<dbReference type="PANTHER" id="PTHR23518:SF2">
    <property type="entry name" value="MAJOR FACILITATOR SUPERFAMILY TRANSPORTER"/>
    <property type="match status" value="1"/>
</dbReference>
<dbReference type="Gene3D" id="1.20.1250.20">
    <property type="entry name" value="MFS general substrate transporter like domains"/>
    <property type="match status" value="2"/>
</dbReference>
<dbReference type="Proteomes" id="UP000192315">
    <property type="component" value="Unassembled WGS sequence"/>
</dbReference>
<feature type="domain" description="Major facilitator superfamily (MFS) profile" evidence="2">
    <location>
        <begin position="1"/>
        <end position="138"/>
    </location>
</feature>
<keyword evidence="1" id="KW-1133">Transmembrane helix</keyword>
<dbReference type="PANTHER" id="PTHR23518">
    <property type="entry name" value="C-METHYLTRANSFERASE"/>
    <property type="match status" value="1"/>
</dbReference>
<feature type="transmembrane region" description="Helical" evidence="1">
    <location>
        <begin position="273"/>
        <end position="292"/>
    </location>
</feature>
<feature type="transmembrane region" description="Helical" evidence="1">
    <location>
        <begin position="87"/>
        <end position="106"/>
    </location>
</feature>
<dbReference type="Pfam" id="PF07690">
    <property type="entry name" value="MFS_1"/>
    <property type="match status" value="1"/>
</dbReference>
<protein>
    <submittedName>
        <fullName evidence="3">MFS-type transporter involved in bile tolerance, Atg22 family</fullName>
    </submittedName>
</protein>
<dbReference type="PROSITE" id="PS50850">
    <property type="entry name" value="MFS"/>
    <property type="match status" value="2"/>
</dbReference>
<sequence>MPALIFWGNISDRIKKRKIFILIGFFGSFASLMLVLTVHNITSYLIMLIAFQIIAMASVPVSTLLILENSSRDLWPSIMGKFNSYNAIGTVVGIGSGIAFLTLYSYKGSAVLPYVYIISAMVYLAAGISSIFTLKEPQIIIKRNRLNWIYTVRLFERLRFFPTHIIHTGINSNGHKISMDLKRYLVVTFILMAAFQIFFVPYPVFVLKRFSATDNEIYIMYLLNSLMSAITFFPAGKYIKYIGSNRMLIYSVSLRAVIFTVMGILTISASGLYYFILFILVYGMLGGIWSFISISEITSISNMADKNTRGKVIGYYNSLNGAGQIFGSLLSGFIAYDISYLFDFILSSLIIVSMIVYIIKMNPPDISVKIRPSRVSQKGEKDS</sequence>
<dbReference type="GO" id="GO:0022857">
    <property type="term" value="F:transmembrane transporter activity"/>
    <property type="evidence" value="ECO:0007669"/>
    <property type="project" value="InterPro"/>
</dbReference>
<keyword evidence="1" id="KW-0472">Membrane</keyword>
<dbReference type="SUPFAM" id="SSF103473">
    <property type="entry name" value="MFS general substrate transporter"/>
    <property type="match status" value="1"/>
</dbReference>
<feature type="transmembrane region" description="Helical" evidence="1">
    <location>
        <begin position="340"/>
        <end position="359"/>
    </location>
</feature>
<dbReference type="InterPro" id="IPR036259">
    <property type="entry name" value="MFS_trans_sf"/>
</dbReference>
<feature type="transmembrane region" description="Helical" evidence="1">
    <location>
        <begin position="247"/>
        <end position="267"/>
    </location>
</feature>